<evidence type="ECO:0000256" key="1">
    <source>
        <dbReference type="SAM" id="SignalP"/>
    </source>
</evidence>
<evidence type="ECO:0000313" key="3">
    <source>
        <dbReference type="Proteomes" id="UP000823964"/>
    </source>
</evidence>
<feature type="chain" id="PRO_5038701871" description="PEP-CTERM protein-sorting domain-containing protein" evidence="1">
    <location>
        <begin position="18"/>
        <end position="250"/>
    </location>
</feature>
<reference evidence="2" key="2">
    <citation type="submission" date="2021-04" db="EMBL/GenBank/DDBJ databases">
        <authorList>
            <person name="Gilroy R."/>
        </authorList>
    </citation>
    <scope>NUCLEOTIDE SEQUENCE</scope>
    <source>
        <strain evidence="2">14975</strain>
    </source>
</reference>
<organism evidence="2 3">
    <name type="scientific">Candidatus Akkermansia intestinigallinarum</name>
    <dbReference type="NCBI Taxonomy" id="2838431"/>
    <lineage>
        <taxon>Bacteria</taxon>
        <taxon>Pseudomonadati</taxon>
        <taxon>Verrucomicrobiota</taxon>
        <taxon>Verrucomicrobiia</taxon>
        <taxon>Verrucomicrobiales</taxon>
        <taxon>Akkermansiaceae</taxon>
        <taxon>Akkermansia</taxon>
    </lineage>
</organism>
<feature type="signal peptide" evidence="1">
    <location>
        <begin position="1"/>
        <end position="17"/>
    </location>
</feature>
<gene>
    <name evidence="2" type="ORF">H9862_01215</name>
</gene>
<dbReference type="EMBL" id="DXFQ01000015">
    <property type="protein sequence ID" value="HIX19205.1"/>
    <property type="molecule type" value="Genomic_DNA"/>
</dbReference>
<evidence type="ECO:0008006" key="4">
    <source>
        <dbReference type="Google" id="ProtNLM"/>
    </source>
</evidence>
<accession>A0A9D2AGC9</accession>
<dbReference type="Proteomes" id="UP000823964">
    <property type="component" value="Unassembled WGS sequence"/>
</dbReference>
<dbReference type="AlphaFoldDB" id="A0A9D2AGC9"/>
<comment type="caution">
    <text evidence="2">The sequence shown here is derived from an EMBL/GenBank/DDBJ whole genome shotgun (WGS) entry which is preliminary data.</text>
</comment>
<keyword evidence="1" id="KW-0732">Signal</keyword>
<proteinExistence type="predicted"/>
<reference evidence="2" key="1">
    <citation type="journal article" date="2021" name="PeerJ">
        <title>Extensive microbial diversity within the chicken gut microbiome revealed by metagenomics and culture.</title>
        <authorList>
            <person name="Gilroy R."/>
            <person name="Ravi A."/>
            <person name="Getino M."/>
            <person name="Pursley I."/>
            <person name="Horton D.L."/>
            <person name="Alikhan N.F."/>
            <person name="Baker D."/>
            <person name="Gharbi K."/>
            <person name="Hall N."/>
            <person name="Watson M."/>
            <person name="Adriaenssens E.M."/>
            <person name="Foster-Nyarko E."/>
            <person name="Jarju S."/>
            <person name="Secka A."/>
            <person name="Antonio M."/>
            <person name="Oren A."/>
            <person name="Chaudhuri R.R."/>
            <person name="La Ragione R."/>
            <person name="Hildebrand F."/>
            <person name="Pallen M.J."/>
        </authorList>
    </citation>
    <scope>NUCLEOTIDE SEQUENCE</scope>
    <source>
        <strain evidence="2">14975</strain>
    </source>
</reference>
<name>A0A9D2AGC9_9BACT</name>
<sequence>MKTTLFTAAILASTAMAADISADFTQGSNGWVSGQWNGWNTPHFNYVENGALVAQSWKKNTLSTSYEVDASAATYTFTFSTYSTVKDQQVLFYLSSSNYSVFVGNSYTSNAYVASGYTEGAVVPKTSQNQEDSSGFVSFQDDDDRTVITRFDKTAGGQSSNINVGTNLNYTLTLTGTQLTIDVTDAANNQWSDTVTIKEDVTFDSIGFVVDGAVNTVGVKNFEATVTPEPTTATLSLLALAGLCARRRRK</sequence>
<protein>
    <recommendedName>
        <fullName evidence="4">PEP-CTERM protein-sorting domain-containing protein</fullName>
    </recommendedName>
</protein>
<evidence type="ECO:0000313" key="2">
    <source>
        <dbReference type="EMBL" id="HIX19205.1"/>
    </source>
</evidence>